<protein>
    <submittedName>
        <fullName evidence="2">Uncharacterized protein</fullName>
    </submittedName>
</protein>
<proteinExistence type="predicted"/>
<reference evidence="3" key="1">
    <citation type="submission" date="2017-01" db="EMBL/GenBank/DDBJ databases">
        <authorList>
            <person name="Varghese N."/>
            <person name="Submissions S."/>
        </authorList>
    </citation>
    <scope>NUCLEOTIDE SEQUENCE [LARGE SCALE GENOMIC DNA]</scope>
    <source>
        <strain evidence="3">DSM 17126</strain>
    </source>
</reference>
<sequence>MRSLFSGSVFFIFVFMNTDVYFLIGGIILFFILINLLLYFYHKNRRTLFFRYIKDRNYTVIKNIESHIESYSKVSTKLTYCKADIVFLEQDIFIIPFNKPILQLRTSPEVYPYVSLNFKTSCKKIHDHTLEIKGDTSLGSFKISLNFKNKNFDLHSVVQWV</sequence>
<dbReference type="EMBL" id="FTNY01000001">
    <property type="protein sequence ID" value="SIS28751.1"/>
    <property type="molecule type" value="Genomic_DNA"/>
</dbReference>
<keyword evidence="1" id="KW-0472">Membrane</keyword>
<keyword evidence="1" id="KW-1133">Transmembrane helix</keyword>
<evidence type="ECO:0000256" key="1">
    <source>
        <dbReference type="SAM" id="Phobius"/>
    </source>
</evidence>
<organism evidence="2 3">
    <name type="scientific">Chryseobacterium shigense</name>
    <dbReference type="NCBI Taxonomy" id="297244"/>
    <lineage>
        <taxon>Bacteria</taxon>
        <taxon>Pseudomonadati</taxon>
        <taxon>Bacteroidota</taxon>
        <taxon>Flavobacteriia</taxon>
        <taxon>Flavobacteriales</taxon>
        <taxon>Weeksellaceae</taxon>
        <taxon>Chryseobacterium group</taxon>
        <taxon>Chryseobacterium</taxon>
    </lineage>
</organism>
<keyword evidence="3" id="KW-1185">Reference proteome</keyword>
<keyword evidence="1" id="KW-0812">Transmembrane</keyword>
<dbReference type="AlphaFoldDB" id="A0A1N7HVG4"/>
<evidence type="ECO:0000313" key="3">
    <source>
        <dbReference type="Proteomes" id="UP000186373"/>
    </source>
</evidence>
<name>A0A1N7HVG4_9FLAO</name>
<feature type="transmembrane region" description="Helical" evidence="1">
    <location>
        <begin position="20"/>
        <end position="41"/>
    </location>
</feature>
<dbReference type="Proteomes" id="UP000186373">
    <property type="component" value="Unassembled WGS sequence"/>
</dbReference>
<evidence type="ECO:0000313" key="2">
    <source>
        <dbReference type="EMBL" id="SIS28751.1"/>
    </source>
</evidence>
<accession>A0A1N7HVG4</accession>
<gene>
    <name evidence="2" type="ORF">SAMN05421639_101259</name>
</gene>